<keyword evidence="7" id="KW-1185">Reference proteome</keyword>
<comment type="caution">
    <text evidence="6">The sequence shown here is derived from an EMBL/GenBank/DDBJ whole genome shotgun (WGS) entry which is preliminary data.</text>
</comment>
<evidence type="ECO:0000259" key="5">
    <source>
        <dbReference type="PROSITE" id="PS51253"/>
    </source>
</evidence>
<dbReference type="InterPro" id="IPR007889">
    <property type="entry name" value="HTH_Psq"/>
</dbReference>
<dbReference type="SUPFAM" id="SSF46689">
    <property type="entry name" value="Homeodomain-like"/>
    <property type="match status" value="2"/>
</dbReference>
<dbReference type="Pfam" id="PF03221">
    <property type="entry name" value="HTH_Tnp_Tc5"/>
    <property type="match status" value="1"/>
</dbReference>
<feature type="domain" description="HTH CENPB-type" evidence="5">
    <location>
        <begin position="71"/>
        <end position="142"/>
    </location>
</feature>
<dbReference type="Pfam" id="PF04218">
    <property type="entry name" value="CENP-B_N"/>
    <property type="match status" value="1"/>
</dbReference>
<reference evidence="6 7" key="1">
    <citation type="submission" date="2016-11" db="EMBL/GenBank/DDBJ databases">
        <title>The macronuclear genome of Stentor coeruleus: a giant cell with tiny introns.</title>
        <authorList>
            <person name="Slabodnick M."/>
            <person name="Ruby J.G."/>
            <person name="Reiff S.B."/>
            <person name="Swart E.C."/>
            <person name="Gosai S."/>
            <person name="Prabakaran S."/>
            <person name="Witkowska E."/>
            <person name="Larue G.E."/>
            <person name="Fisher S."/>
            <person name="Freeman R.M."/>
            <person name="Gunawardena J."/>
            <person name="Chu W."/>
            <person name="Stover N.A."/>
            <person name="Gregory B.D."/>
            <person name="Nowacki M."/>
            <person name="Derisi J."/>
            <person name="Roy S.W."/>
            <person name="Marshall W.F."/>
            <person name="Sood P."/>
        </authorList>
    </citation>
    <scope>NUCLEOTIDE SEQUENCE [LARGE SCALE GENOMIC DNA]</scope>
    <source>
        <strain evidence="6">WM001</strain>
    </source>
</reference>
<gene>
    <name evidence="6" type="ORF">SteCoe_37129</name>
</gene>
<dbReference type="PROSITE" id="PS51253">
    <property type="entry name" value="HTH_CENPB"/>
    <property type="match status" value="1"/>
</dbReference>
<comment type="subcellular location">
    <subcellularLocation>
        <location evidence="3">Nucleus</location>
    </subcellularLocation>
</comment>
<feature type="DNA-binding region" description="H-T-H motif" evidence="3">
    <location>
        <begin position="28"/>
        <end position="48"/>
    </location>
</feature>
<dbReference type="AlphaFoldDB" id="A0A1R2ANL6"/>
<dbReference type="PANTHER" id="PTHR19303:SF73">
    <property type="entry name" value="PROTEIN PDC2"/>
    <property type="match status" value="1"/>
</dbReference>
<name>A0A1R2ANL6_9CILI</name>
<evidence type="ECO:0000256" key="2">
    <source>
        <dbReference type="ARBA" id="ARBA00023242"/>
    </source>
</evidence>
<dbReference type="PANTHER" id="PTHR19303">
    <property type="entry name" value="TRANSPOSON"/>
    <property type="match status" value="1"/>
</dbReference>
<keyword evidence="2 3" id="KW-0539">Nucleus</keyword>
<dbReference type="EMBL" id="MPUH01001809">
    <property type="protein sequence ID" value="OMJ66138.1"/>
    <property type="molecule type" value="Genomic_DNA"/>
</dbReference>
<dbReference type="PROSITE" id="PS50960">
    <property type="entry name" value="HTH_PSQ"/>
    <property type="match status" value="1"/>
</dbReference>
<evidence type="ECO:0000256" key="3">
    <source>
        <dbReference type="PROSITE-ProRule" id="PRU00320"/>
    </source>
</evidence>
<sequence>MKKTRHRTSLTLNDKIAILNDLENNMTNKEIEIKYNICSATVYGIIRSKSQLLARLQDSKSEKKYNNPLINNLQTSLNTKYDINFLVLEFYKECMNRNITISGSLLQQQARFFAKCVGIEDFKGSNGWLDRFQSRYNIYFKPQNFPMLSSEAELIKNKTIPFRSKGSFKEDIEEVRYFVLKNIGLPYKKYCNEESEEEGFLAEDRLQDQNKGLLESQKYMNNSNEKSFVRQQENQDYNISHLDEDNIIPTLKHQENGYSPPKASSQSIIKSLEAVTSNLPDDDSQPKPSSLLINAEAYEDTLKKLQVENNLQNNPAQVLEDLENIEILIEELENLQPLVDTCLGTCEFYKECLRKAKLKRIALRYLSSKTKVV</sequence>
<evidence type="ECO:0000256" key="1">
    <source>
        <dbReference type="ARBA" id="ARBA00023125"/>
    </source>
</evidence>
<dbReference type="Gene3D" id="1.10.10.60">
    <property type="entry name" value="Homeodomain-like"/>
    <property type="match status" value="2"/>
</dbReference>
<dbReference type="OrthoDB" id="6601468at2759"/>
<evidence type="ECO:0000313" key="7">
    <source>
        <dbReference type="Proteomes" id="UP000187209"/>
    </source>
</evidence>
<evidence type="ECO:0000313" key="6">
    <source>
        <dbReference type="EMBL" id="OMJ66138.1"/>
    </source>
</evidence>
<organism evidence="6 7">
    <name type="scientific">Stentor coeruleus</name>
    <dbReference type="NCBI Taxonomy" id="5963"/>
    <lineage>
        <taxon>Eukaryota</taxon>
        <taxon>Sar</taxon>
        <taxon>Alveolata</taxon>
        <taxon>Ciliophora</taxon>
        <taxon>Postciliodesmatophora</taxon>
        <taxon>Heterotrichea</taxon>
        <taxon>Heterotrichida</taxon>
        <taxon>Stentoridae</taxon>
        <taxon>Stentor</taxon>
    </lineage>
</organism>
<evidence type="ECO:0008006" key="8">
    <source>
        <dbReference type="Google" id="ProtNLM"/>
    </source>
</evidence>
<proteinExistence type="predicted"/>
<protein>
    <recommendedName>
        <fullName evidence="8">HTH CENPB-type domain-containing protein</fullName>
    </recommendedName>
</protein>
<dbReference type="Proteomes" id="UP000187209">
    <property type="component" value="Unassembled WGS sequence"/>
</dbReference>
<feature type="domain" description="HTH psq-type" evidence="4">
    <location>
        <begin position="1"/>
        <end position="52"/>
    </location>
</feature>
<accession>A0A1R2ANL6</accession>
<dbReference type="InterPro" id="IPR009057">
    <property type="entry name" value="Homeodomain-like_sf"/>
</dbReference>
<dbReference type="SMART" id="SM00674">
    <property type="entry name" value="CENPB"/>
    <property type="match status" value="1"/>
</dbReference>
<evidence type="ECO:0000259" key="4">
    <source>
        <dbReference type="PROSITE" id="PS50960"/>
    </source>
</evidence>
<dbReference type="InterPro" id="IPR050863">
    <property type="entry name" value="CenT-Element_Derived"/>
</dbReference>
<dbReference type="GO" id="GO:0003677">
    <property type="term" value="F:DNA binding"/>
    <property type="evidence" value="ECO:0007669"/>
    <property type="project" value="UniProtKB-UniRule"/>
</dbReference>
<dbReference type="GO" id="GO:0005634">
    <property type="term" value="C:nucleus"/>
    <property type="evidence" value="ECO:0007669"/>
    <property type="project" value="UniProtKB-SubCell"/>
</dbReference>
<dbReference type="InterPro" id="IPR006600">
    <property type="entry name" value="HTH_CenpB_DNA-bd_dom"/>
</dbReference>
<keyword evidence="1 3" id="KW-0238">DNA-binding</keyword>